<proteinExistence type="predicted"/>
<evidence type="ECO:0000259" key="9">
    <source>
        <dbReference type="PROSITE" id="PS01124"/>
    </source>
</evidence>
<dbReference type="SUPFAM" id="SSF52172">
    <property type="entry name" value="CheY-like"/>
    <property type="match status" value="1"/>
</dbReference>
<dbReference type="InterPro" id="IPR018060">
    <property type="entry name" value="HTH_AraC"/>
</dbReference>
<keyword evidence="3 8" id="KW-0597">Phosphoprotein</keyword>
<dbReference type="SMART" id="SM00342">
    <property type="entry name" value="HTH_ARAC"/>
    <property type="match status" value="1"/>
</dbReference>
<keyword evidence="6" id="KW-0238">DNA-binding</keyword>
<accession>A0ABT2UDA3</accession>
<evidence type="ECO:0000313" key="11">
    <source>
        <dbReference type="EMBL" id="MCU6792580.1"/>
    </source>
</evidence>
<evidence type="ECO:0000256" key="1">
    <source>
        <dbReference type="ARBA" id="ARBA00004496"/>
    </source>
</evidence>
<organism evidence="11 12">
    <name type="scientific">Paenibacillus baimaensis</name>
    <dbReference type="NCBI Taxonomy" id="2982185"/>
    <lineage>
        <taxon>Bacteria</taxon>
        <taxon>Bacillati</taxon>
        <taxon>Bacillota</taxon>
        <taxon>Bacilli</taxon>
        <taxon>Bacillales</taxon>
        <taxon>Paenibacillaceae</taxon>
        <taxon>Paenibacillus</taxon>
    </lineage>
</organism>
<sequence>MQSIIRMMIIEDETEVLEGIKASLSLMLPAFCQVYTVGNAEDAMEMIRVLHPHIIITDIVLPRMSGLELLEEVKQIPEYDPKVMVISSFNEFAYAQRSLRLGAMDYVLKPFEKTEFVQKIASIVKLIGDEDHQKFENQHRAEHARMGTKVLMDQYMLSFCTKKTHLQEHIYHRLQLWQMIWLTTSPYRVAAFGLHDESTLSDKDVELQLFSIGNVAGETLQHFQPSYLLKNVYNRWIVISAYPDMDELIDAIRDNVSLYQKLQLICGVSGVMSAFQSLSDGYEQAIQALRWASADRRPALHYGDIADLRSDGEKYDSNSSCLEALINGDKDGIIHAVNDKVDDMVRNTNMLHRKQLAQSSLDWIMEIQSALKGKTRVGMEQIPLAIWENLEKDLTTSSIKRELVDYFILLSGQISLQLSINNNAVIEQAKTIIATERESDLSLQFVAEKLRIHPVWLSHIFKKVTGQAFSDHIIEIKMNKAKSLLRESSLKIYEIAEEISYQDLQHFGKVFKKRTGMSPKEFRYGK</sequence>
<protein>
    <submittedName>
        <fullName evidence="11">Response regulator</fullName>
    </submittedName>
</protein>
<name>A0ABT2UDA3_9BACL</name>
<reference evidence="11 12" key="1">
    <citation type="submission" date="2022-09" db="EMBL/GenBank/DDBJ databases">
        <authorList>
            <person name="Han X.L."/>
            <person name="Wang Q."/>
            <person name="Lu T."/>
        </authorList>
    </citation>
    <scope>NUCLEOTIDE SEQUENCE [LARGE SCALE GENOMIC DNA]</scope>
    <source>
        <strain evidence="11 12">WQ 127069</strain>
    </source>
</reference>
<comment type="subcellular location">
    <subcellularLocation>
        <location evidence="1">Cytoplasm</location>
    </subcellularLocation>
</comment>
<dbReference type="SMART" id="SM00448">
    <property type="entry name" value="REC"/>
    <property type="match status" value="1"/>
</dbReference>
<dbReference type="InterPro" id="IPR009057">
    <property type="entry name" value="Homeodomain-like_sf"/>
</dbReference>
<dbReference type="Pfam" id="PF12833">
    <property type="entry name" value="HTH_18"/>
    <property type="match status" value="1"/>
</dbReference>
<comment type="caution">
    <text evidence="11">The sequence shown here is derived from an EMBL/GenBank/DDBJ whole genome shotgun (WGS) entry which is preliminary data.</text>
</comment>
<dbReference type="InterPro" id="IPR001789">
    <property type="entry name" value="Sig_transdc_resp-reg_receiver"/>
</dbReference>
<gene>
    <name evidence="11" type="ORF">OB236_10640</name>
</gene>
<evidence type="ECO:0000256" key="7">
    <source>
        <dbReference type="ARBA" id="ARBA00023163"/>
    </source>
</evidence>
<evidence type="ECO:0000256" key="3">
    <source>
        <dbReference type="ARBA" id="ARBA00022553"/>
    </source>
</evidence>
<feature type="domain" description="HTH araC/xylS-type" evidence="9">
    <location>
        <begin position="427"/>
        <end position="525"/>
    </location>
</feature>
<evidence type="ECO:0000256" key="6">
    <source>
        <dbReference type="ARBA" id="ARBA00023125"/>
    </source>
</evidence>
<dbReference type="InterPro" id="IPR011006">
    <property type="entry name" value="CheY-like_superfamily"/>
</dbReference>
<feature type="domain" description="Response regulatory" evidence="10">
    <location>
        <begin position="6"/>
        <end position="124"/>
    </location>
</feature>
<evidence type="ECO:0000259" key="10">
    <source>
        <dbReference type="PROSITE" id="PS50110"/>
    </source>
</evidence>
<evidence type="ECO:0000256" key="5">
    <source>
        <dbReference type="ARBA" id="ARBA00023015"/>
    </source>
</evidence>
<dbReference type="EMBL" id="JAOQIO010000025">
    <property type="protein sequence ID" value="MCU6792580.1"/>
    <property type="molecule type" value="Genomic_DNA"/>
</dbReference>
<dbReference type="PANTHER" id="PTHR42713:SF3">
    <property type="entry name" value="TRANSCRIPTIONAL REGULATORY PROTEIN HPTR"/>
    <property type="match status" value="1"/>
</dbReference>
<keyword evidence="12" id="KW-1185">Reference proteome</keyword>
<dbReference type="InterPro" id="IPR020449">
    <property type="entry name" value="Tscrpt_reg_AraC-type_HTH"/>
</dbReference>
<dbReference type="InterPro" id="IPR051552">
    <property type="entry name" value="HptR"/>
</dbReference>
<dbReference type="PROSITE" id="PS01124">
    <property type="entry name" value="HTH_ARAC_FAMILY_2"/>
    <property type="match status" value="1"/>
</dbReference>
<evidence type="ECO:0000256" key="2">
    <source>
        <dbReference type="ARBA" id="ARBA00022490"/>
    </source>
</evidence>
<dbReference type="RefSeq" id="WP_262683963.1">
    <property type="nucleotide sequence ID" value="NZ_JAOQIO010000025.1"/>
</dbReference>
<feature type="modified residue" description="4-aspartylphosphate" evidence="8">
    <location>
        <position position="58"/>
    </location>
</feature>
<evidence type="ECO:0000256" key="8">
    <source>
        <dbReference type="PROSITE-ProRule" id="PRU00169"/>
    </source>
</evidence>
<dbReference type="SUPFAM" id="SSF46689">
    <property type="entry name" value="Homeodomain-like"/>
    <property type="match status" value="1"/>
</dbReference>
<dbReference type="Gene3D" id="1.10.10.60">
    <property type="entry name" value="Homeodomain-like"/>
    <property type="match status" value="2"/>
</dbReference>
<dbReference type="Pfam" id="PF00072">
    <property type="entry name" value="Response_reg"/>
    <property type="match status" value="1"/>
</dbReference>
<evidence type="ECO:0000256" key="4">
    <source>
        <dbReference type="ARBA" id="ARBA00023012"/>
    </source>
</evidence>
<keyword evidence="4" id="KW-0902">Two-component regulatory system</keyword>
<evidence type="ECO:0000313" key="12">
    <source>
        <dbReference type="Proteomes" id="UP001652445"/>
    </source>
</evidence>
<dbReference type="PROSITE" id="PS50110">
    <property type="entry name" value="RESPONSE_REGULATORY"/>
    <property type="match status" value="1"/>
</dbReference>
<dbReference type="PANTHER" id="PTHR42713">
    <property type="entry name" value="HISTIDINE KINASE-RELATED"/>
    <property type="match status" value="1"/>
</dbReference>
<keyword evidence="2" id="KW-0963">Cytoplasm</keyword>
<dbReference type="Proteomes" id="UP001652445">
    <property type="component" value="Unassembled WGS sequence"/>
</dbReference>
<dbReference type="Gene3D" id="3.40.50.2300">
    <property type="match status" value="1"/>
</dbReference>
<dbReference type="PRINTS" id="PR00032">
    <property type="entry name" value="HTHARAC"/>
</dbReference>
<keyword evidence="7" id="KW-0804">Transcription</keyword>
<dbReference type="CDD" id="cd17536">
    <property type="entry name" value="REC_YesN-like"/>
    <property type="match status" value="1"/>
</dbReference>
<keyword evidence="5" id="KW-0805">Transcription regulation</keyword>